<evidence type="ECO:0000259" key="1">
    <source>
        <dbReference type="Pfam" id="PF18169"/>
    </source>
</evidence>
<dbReference type="Pfam" id="PF18169">
    <property type="entry name" value="SLATT_6"/>
    <property type="match status" value="1"/>
</dbReference>
<protein>
    <submittedName>
        <fullName evidence="2">SMODS and SLOG-associating 2TM effector domain 6</fullName>
    </submittedName>
</protein>
<accession>A0A8S5UAK3</accession>
<dbReference type="InterPro" id="IPR041119">
    <property type="entry name" value="SLATT_6"/>
</dbReference>
<feature type="domain" description="SMODS and SLOG-associating 2TM effector" evidence="1">
    <location>
        <begin position="7"/>
        <end position="99"/>
    </location>
</feature>
<sequence length="110" mass="13291">MQLAYDPEVYRAKGTRLIELYNELRLLYIKAKEQGYGEELEHKFNKISDEYYQISIPKQILFSDTFAHYKFFFQTNIDWIENERKFTLTDKTPKSLYIFIILIVICVYIA</sequence>
<organism evidence="2">
    <name type="scientific">Myoviridae sp. ctWPU11</name>
    <dbReference type="NCBI Taxonomy" id="2825118"/>
    <lineage>
        <taxon>Viruses</taxon>
        <taxon>Duplodnaviria</taxon>
        <taxon>Heunggongvirae</taxon>
        <taxon>Uroviricota</taxon>
        <taxon>Caudoviricetes</taxon>
    </lineage>
</organism>
<reference evidence="2" key="1">
    <citation type="journal article" date="2021" name="Proc. Natl. Acad. Sci. U.S.A.">
        <title>A Catalog of Tens of Thousands of Viruses from Human Metagenomes Reveals Hidden Associations with Chronic Diseases.</title>
        <authorList>
            <person name="Tisza M.J."/>
            <person name="Buck C.B."/>
        </authorList>
    </citation>
    <scope>NUCLEOTIDE SEQUENCE</scope>
    <source>
        <strain evidence="2">CtWPU11</strain>
    </source>
</reference>
<evidence type="ECO:0000313" key="2">
    <source>
        <dbReference type="EMBL" id="DAF91418.1"/>
    </source>
</evidence>
<proteinExistence type="predicted"/>
<name>A0A8S5UAK3_9CAUD</name>
<dbReference type="EMBL" id="BK016053">
    <property type="protein sequence ID" value="DAF91418.1"/>
    <property type="molecule type" value="Genomic_DNA"/>
</dbReference>